<reference evidence="9" key="2">
    <citation type="submission" date="2020-09" db="EMBL/GenBank/DDBJ databases">
        <authorList>
            <person name="Sun Q."/>
            <person name="Zhou Y."/>
        </authorList>
    </citation>
    <scope>NUCLEOTIDE SEQUENCE</scope>
    <source>
        <strain evidence="9">CGMCC 1.15519</strain>
    </source>
</reference>
<comment type="similarity">
    <text evidence="2">Belongs to the outer membrane factor (OMF) (TC 1.B.17) family.</text>
</comment>
<keyword evidence="3" id="KW-0813">Transport</keyword>
<keyword evidence="10" id="KW-1185">Reference proteome</keyword>
<accession>A0A916ZWS9</accession>
<evidence type="ECO:0000256" key="2">
    <source>
        <dbReference type="ARBA" id="ARBA00007613"/>
    </source>
</evidence>
<dbReference type="PANTHER" id="PTHR30026:SF22">
    <property type="entry name" value="OUTER MEMBRANE EFFLUX PROTEIN"/>
    <property type="match status" value="1"/>
</dbReference>
<dbReference type="GO" id="GO:0015288">
    <property type="term" value="F:porin activity"/>
    <property type="evidence" value="ECO:0007669"/>
    <property type="project" value="TreeGrafter"/>
</dbReference>
<dbReference type="InterPro" id="IPR051906">
    <property type="entry name" value="TolC-like"/>
</dbReference>
<dbReference type="InterPro" id="IPR003423">
    <property type="entry name" value="OMP_efflux"/>
</dbReference>
<dbReference type="AlphaFoldDB" id="A0A916ZWS9"/>
<gene>
    <name evidence="9" type="ORF">GCM10011529_24640</name>
</gene>
<dbReference type="SUPFAM" id="SSF56954">
    <property type="entry name" value="Outer membrane efflux proteins (OEP)"/>
    <property type="match status" value="1"/>
</dbReference>
<evidence type="ECO:0008006" key="11">
    <source>
        <dbReference type="Google" id="ProtNLM"/>
    </source>
</evidence>
<reference evidence="9" key="1">
    <citation type="journal article" date="2014" name="Int. J. Syst. Evol. Microbiol.">
        <title>Complete genome sequence of Corynebacterium casei LMG S-19264T (=DSM 44701T), isolated from a smear-ripened cheese.</title>
        <authorList>
            <consortium name="US DOE Joint Genome Institute (JGI-PGF)"/>
            <person name="Walter F."/>
            <person name="Albersmeier A."/>
            <person name="Kalinowski J."/>
            <person name="Ruckert C."/>
        </authorList>
    </citation>
    <scope>NUCLEOTIDE SEQUENCE</scope>
    <source>
        <strain evidence="9">CGMCC 1.15519</strain>
    </source>
</reference>
<evidence type="ECO:0000256" key="3">
    <source>
        <dbReference type="ARBA" id="ARBA00022448"/>
    </source>
</evidence>
<dbReference type="GO" id="GO:0009279">
    <property type="term" value="C:cell outer membrane"/>
    <property type="evidence" value="ECO:0007669"/>
    <property type="project" value="UniProtKB-SubCell"/>
</dbReference>
<sequence length="479" mass="50299">MASTGLLLPLVLALASGPSAAIAPQSATIVAAPTPVITIPLPSERPQAISAATDPFLRALADRSGAADFTARTSTAAEALPILGERAQDVLAAGAARDQARSRLFPGIGVDVDVIAARTITRDLQSPLTQVENLSPLRRNDVIGSVDQLLLDFGATSARIRAGNAATDAARADLDAERNAALLQLVATWYEVLAAQTATALAQGNVARLQSLADGAALRFERGVDSGGDVARARSYLAAAQSQQVGFERRLRSAEARFVELFGRLPGAVARPDIGAETAPGTDTVRPELVAARADERAASAVLDAAKSDRLPRIDARVTSAGYDVLRGSTPAYDVRALVTLRQRFSTGGGEAARVAELTARRRAASLAVDRVAAATDRERAVAAADVDGLADSLPPLEAAYLDSRRARDLFAEQFRVSRGTLFDVLRAERDLLEAALALARANYDLDIARFTLLARSGGLIERFGMTPAVIADNPETGR</sequence>
<evidence type="ECO:0000313" key="9">
    <source>
        <dbReference type="EMBL" id="GGE17214.1"/>
    </source>
</evidence>
<evidence type="ECO:0000313" key="10">
    <source>
        <dbReference type="Proteomes" id="UP000635071"/>
    </source>
</evidence>
<evidence type="ECO:0000256" key="1">
    <source>
        <dbReference type="ARBA" id="ARBA00004442"/>
    </source>
</evidence>
<comment type="subcellular location">
    <subcellularLocation>
        <location evidence="1">Cell outer membrane</location>
    </subcellularLocation>
</comment>
<comment type="caution">
    <text evidence="9">The sequence shown here is derived from an EMBL/GenBank/DDBJ whole genome shotgun (WGS) entry which is preliminary data.</text>
</comment>
<keyword evidence="8" id="KW-0732">Signal</keyword>
<evidence type="ECO:0000256" key="5">
    <source>
        <dbReference type="ARBA" id="ARBA00022692"/>
    </source>
</evidence>
<protein>
    <recommendedName>
        <fullName evidence="11">TolC family protein</fullName>
    </recommendedName>
</protein>
<dbReference type="Pfam" id="PF02321">
    <property type="entry name" value="OEP"/>
    <property type="match status" value="2"/>
</dbReference>
<dbReference type="GO" id="GO:1990281">
    <property type="term" value="C:efflux pump complex"/>
    <property type="evidence" value="ECO:0007669"/>
    <property type="project" value="TreeGrafter"/>
</dbReference>
<evidence type="ECO:0000256" key="7">
    <source>
        <dbReference type="ARBA" id="ARBA00023237"/>
    </source>
</evidence>
<organism evidence="9 10">
    <name type="scientific">Sandarakinorhabdus glacialis</name>
    <dbReference type="NCBI Taxonomy" id="1614636"/>
    <lineage>
        <taxon>Bacteria</taxon>
        <taxon>Pseudomonadati</taxon>
        <taxon>Pseudomonadota</taxon>
        <taxon>Alphaproteobacteria</taxon>
        <taxon>Sphingomonadales</taxon>
        <taxon>Sphingosinicellaceae</taxon>
        <taxon>Sandarakinorhabdus</taxon>
    </lineage>
</organism>
<dbReference type="RefSeq" id="WP_188763267.1">
    <property type="nucleotide sequence ID" value="NZ_BMJM01000009.1"/>
</dbReference>
<dbReference type="PANTHER" id="PTHR30026">
    <property type="entry name" value="OUTER MEMBRANE PROTEIN TOLC"/>
    <property type="match status" value="1"/>
</dbReference>
<evidence type="ECO:0000256" key="6">
    <source>
        <dbReference type="ARBA" id="ARBA00023136"/>
    </source>
</evidence>
<keyword evidence="5" id="KW-0812">Transmembrane</keyword>
<keyword evidence="6" id="KW-0472">Membrane</keyword>
<dbReference type="Proteomes" id="UP000635071">
    <property type="component" value="Unassembled WGS sequence"/>
</dbReference>
<evidence type="ECO:0000256" key="4">
    <source>
        <dbReference type="ARBA" id="ARBA00022452"/>
    </source>
</evidence>
<keyword evidence="7" id="KW-0998">Cell outer membrane</keyword>
<feature type="chain" id="PRO_5037895935" description="TolC family protein" evidence="8">
    <location>
        <begin position="22"/>
        <end position="479"/>
    </location>
</feature>
<dbReference type="Gene3D" id="1.20.1600.10">
    <property type="entry name" value="Outer membrane efflux proteins (OEP)"/>
    <property type="match status" value="1"/>
</dbReference>
<name>A0A916ZWS9_9SPHN</name>
<dbReference type="EMBL" id="BMJM01000009">
    <property type="protein sequence ID" value="GGE17214.1"/>
    <property type="molecule type" value="Genomic_DNA"/>
</dbReference>
<proteinExistence type="inferred from homology"/>
<keyword evidence="4" id="KW-1134">Transmembrane beta strand</keyword>
<evidence type="ECO:0000256" key="8">
    <source>
        <dbReference type="SAM" id="SignalP"/>
    </source>
</evidence>
<dbReference type="GO" id="GO:0015562">
    <property type="term" value="F:efflux transmembrane transporter activity"/>
    <property type="evidence" value="ECO:0007669"/>
    <property type="project" value="InterPro"/>
</dbReference>
<feature type="signal peptide" evidence="8">
    <location>
        <begin position="1"/>
        <end position="21"/>
    </location>
</feature>